<protein>
    <submittedName>
        <fullName evidence="2">Type IV pilin protein</fullName>
    </submittedName>
</protein>
<evidence type="ECO:0000256" key="1">
    <source>
        <dbReference type="SAM" id="Phobius"/>
    </source>
</evidence>
<dbReference type="PANTHER" id="PTHR30093:SF47">
    <property type="entry name" value="TYPE IV PILUS NON-CORE MINOR PILIN PILE"/>
    <property type="match status" value="1"/>
</dbReference>
<accession>A0A430KLN5</accession>
<evidence type="ECO:0000313" key="3">
    <source>
        <dbReference type="Proteomes" id="UP000283087"/>
    </source>
</evidence>
<dbReference type="Pfam" id="PF16732">
    <property type="entry name" value="ComP_DUS"/>
    <property type="match status" value="1"/>
</dbReference>
<dbReference type="PROSITE" id="PS00409">
    <property type="entry name" value="PROKAR_NTER_METHYL"/>
    <property type="match status" value="1"/>
</dbReference>
<dbReference type="EMBL" id="RQXW01000025">
    <property type="protein sequence ID" value="RTE64376.1"/>
    <property type="molecule type" value="Genomic_DNA"/>
</dbReference>
<dbReference type="SUPFAM" id="SSF54523">
    <property type="entry name" value="Pili subunits"/>
    <property type="match status" value="1"/>
</dbReference>
<evidence type="ECO:0000313" key="2">
    <source>
        <dbReference type="EMBL" id="RTE64376.1"/>
    </source>
</evidence>
<dbReference type="AlphaFoldDB" id="A0A430KLN5"/>
<dbReference type="Gene3D" id="3.30.700.10">
    <property type="entry name" value="Glycoprotein, Type 4 Pilin"/>
    <property type="match status" value="1"/>
</dbReference>
<keyword evidence="1" id="KW-0812">Transmembrane</keyword>
<dbReference type="OrthoDB" id="5296638at2"/>
<dbReference type="NCBIfam" id="TIGR02532">
    <property type="entry name" value="IV_pilin_GFxxxE"/>
    <property type="match status" value="1"/>
</dbReference>
<name>A0A430KLN5_9GAMM</name>
<dbReference type="Pfam" id="PF07963">
    <property type="entry name" value="N_methyl"/>
    <property type="match status" value="1"/>
</dbReference>
<dbReference type="InterPro" id="IPR045584">
    <property type="entry name" value="Pilin-like"/>
</dbReference>
<dbReference type="PANTHER" id="PTHR30093">
    <property type="entry name" value="GENERAL SECRETION PATHWAY PROTEIN G"/>
    <property type="match status" value="1"/>
</dbReference>
<gene>
    <name evidence="2" type="ORF">EH243_17770</name>
</gene>
<keyword evidence="1" id="KW-1133">Transmembrane helix</keyword>
<dbReference type="Proteomes" id="UP000283087">
    <property type="component" value="Unassembled WGS sequence"/>
</dbReference>
<reference evidence="2 3" key="1">
    <citation type="submission" date="2018-11" db="EMBL/GenBank/DDBJ databases">
        <title>The draft genome sequence of Amphritea opalescens ANRC-JH13T.</title>
        <authorList>
            <person name="Fang Z."/>
            <person name="Zhang Y."/>
            <person name="Han X."/>
        </authorList>
    </citation>
    <scope>NUCLEOTIDE SEQUENCE [LARGE SCALE GENOMIC DNA]</scope>
    <source>
        <strain evidence="2 3">ANRC-JH13</strain>
    </source>
</reference>
<feature type="transmembrane region" description="Helical" evidence="1">
    <location>
        <begin position="6"/>
        <end position="30"/>
    </location>
</feature>
<dbReference type="InterPro" id="IPR012902">
    <property type="entry name" value="N_methyl_site"/>
</dbReference>
<keyword evidence="1" id="KW-0472">Membrane</keyword>
<keyword evidence="3" id="KW-1185">Reference proteome</keyword>
<organism evidence="2 3">
    <name type="scientific">Amphritea opalescens</name>
    <dbReference type="NCBI Taxonomy" id="2490544"/>
    <lineage>
        <taxon>Bacteria</taxon>
        <taxon>Pseudomonadati</taxon>
        <taxon>Pseudomonadota</taxon>
        <taxon>Gammaproteobacteria</taxon>
        <taxon>Oceanospirillales</taxon>
        <taxon>Oceanospirillaceae</taxon>
        <taxon>Amphritea</taxon>
    </lineage>
</organism>
<sequence length="131" mass="13953">MNKGKGFTLIELMITVAIIGILIAIAYPSYINYVRTAKRADAQANLVELSQWMERRFTVNGSYLASGAAPALPFTKSPQDGTEVAYNLTVSAARSSYTLTATPDGSQADDTCGTMSVTQTGAKTAAESDCW</sequence>
<proteinExistence type="predicted"/>
<dbReference type="InterPro" id="IPR031982">
    <property type="entry name" value="PilE-like"/>
</dbReference>
<dbReference type="GO" id="GO:0043683">
    <property type="term" value="P:type IV pilus assembly"/>
    <property type="evidence" value="ECO:0007669"/>
    <property type="project" value="InterPro"/>
</dbReference>
<comment type="caution">
    <text evidence="2">The sequence shown here is derived from an EMBL/GenBank/DDBJ whole genome shotgun (WGS) entry which is preliminary data.</text>
</comment>